<dbReference type="Proteomes" id="UP001589894">
    <property type="component" value="Unassembled WGS sequence"/>
</dbReference>
<dbReference type="RefSeq" id="WP_377341356.1">
    <property type="nucleotide sequence ID" value="NZ_JBHLUE010000017.1"/>
</dbReference>
<organism evidence="2 3">
    <name type="scientific">Plantactinospora siamensis</name>
    <dbReference type="NCBI Taxonomy" id="555372"/>
    <lineage>
        <taxon>Bacteria</taxon>
        <taxon>Bacillati</taxon>
        <taxon>Actinomycetota</taxon>
        <taxon>Actinomycetes</taxon>
        <taxon>Micromonosporales</taxon>
        <taxon>Micromonosporaceae</taxon>
        <taxon>Plantactinospora</taxon>
    </lineage>
</organism>
<gene>
    <name evidence="2" type="ORF">ACFFHU_20775</name>
</gene>
<comment type="caution">
    <text evidence="2">The sequence shown here is derived from an EMBL/GenBank/DDBJ whole genome shotgun (WGS) entry which is preliminary data.</text>
</comment>
<reference evidence="2 3" key="1">
    <citation type="submission" date="2024-09" db="EMBL/GenBank/DDBJ databases">
        <authorList>
            <person name="Sun Q."/>
            <person name="Mori K."/>
        </authorList>
    </citation>
    <scope>NUCLEOTIDE SEQUENCE [LARGE SCALE GENOMIC DNA]</scope>
    <source>
        <strain evidence="2 3">TBRC 2205</strain>
    </source>
</reference>
<evidence type="ECO:0000256" key="1">
    <source>
        <dbReference type="SAM" id="MobiDB-lite"/>
    </source>
</evidence>
<feature type="region of interest" description="Disordered" evidence="1">
    <location>
        <begin position="136"/>
        <end position="189"/>
    </location>
</feature>
<keyword evidence="3" id="KW-1185">Reference proteome</keyword>
<protein>
    <submittedName>
        <fullName evidence="2">Uncharacterized protein</fullName>
    </submittedName>
</protein>
<name>A0ABV6P0L1_9ACTN</name>
<sequence>MDTTSGPDDGAEVAASLAERLSRLTFLERSTDEVTELLAEAVAGWGRERGWRVYRRAASVLPLPPPYEHRRSVVDVACARPDGRPVVIEIDHGSRRRSVAKLLAEAAAGRVAVWVRWGERPAERPPDPVRLVTVPVTGRRSVAGERRYSRVPATDRPPPPHTGPAPAGAEQDGLFGAGAEPGEDRPGVS</sequence>
<proteinExistence type="predicted"/>
<evidence type="ECO:0000313" key="3">
    <source>
        <dbReference type="Proteomes" id="UP001589894"/>
    </source>
</evidence>
<accession>A0ABV6P0L1</accession>
<dbReference type="EMBL" id="JBHLUE010000017">
    <property type="protein sequence ID" value="MFC0566561.1"/>
    <property type="molecule type" value="Genomic_DNA"/>
</dbReference>
<evidence type="ECO:0000313" key="2">
    <source>
        <dbReference type="EMBL" id="MFC0566561.1"/>
    </source>
</evidence>